<name>A0A4P6KTJ2_9BURK</name>
<dbReference type="EMBL" id="CP035913">
    <property type="protein sequence ID" value="QBE62077.1"/>
    <property type="molecule type" value="Genomic_DNA"/>
</dbReference>
<reference evidence="2 3" key="1">
    <citation type="submission" date="2019-02" db="EMBL/GenBank/DDBJ databases">
        <title>Draft Genome Sequences of Six Type Strains of the Genus Massilia.</title>
        <authorList>
            <person name="Miess H."/>
            <person name="Frediansyhah A."/>
            <person name="Gross H."/>
        </authorList>
    </citation>
    <scope>NUCLEOTIDE SEQUENCE [LARGE SCALE GENOMIC DNA]</scope>
    <source>
        <strain evidence="2 3">DSM 17473</strain>
    </source>
</reference>
<dbReference type="RefSeq" id="WP_130185214.1">
    <property type="nucleotide sequence ID" value="NZ_CP035913.1"/>
</dbReference>
<dbReference type="Proteomes" id="UP000290637">
    <property type="component" value="Chromosome"/>
</dbReference>
<feature type="compositionally biased region" description="Pro residues" evidence="1">
    <location>
        <begin position="29"/>
        <end position="68"/>
    </location>
</feature>
<evidence type="ECO:0000313" key="2">
    <source>
        <dbReference type="EMBL" id="QBE62077.1"/>
    </source>
</evidence>
<keyword evidence="3" id="KW-1185">Reference proteome</keyword>
<dbReference type="AlphaFoldDB" id="A0A4P6KTJ2"/>
<proteinExistence type="predicted"/>
<gene>
    <name evidence="2" type="ORF">EWM63_03015</name>
</gene>
<feature type="region of interest" description="Disordered" evidence="1">
    <location>
        <begin position="1"/>
        <end position="68"/>
    </location>
</feature>
<protein>
    <submittedName>
        <fullName evidence="2">Uncharacterized protein</fullName>
    </submittedName>
</protein>
<dbReference type="KEGG" id="plue:EWM63_03015"/>
<accession>A0A4P6KTJ2</accession>
<evidence type="ECO:0000256" key="1">
    <source>
        <dbReference type="SAM" id="MobiDB-lite"/>
    </source>
</evidence>
<sequence length="68" mass="7242">MSGDLDRQPHITSPASLAPDISAHITPDPDTPPPEQDPPNQPPPNEKPPSEIPPVEEPTAPAPPIRMD</sequence>
<evidence type="ECO:0000313" key="3">
    <source>
        <dbReference type="Proteomes" id="UP000290637"/>
    </source>
</evidence>
<organism evidence="2 3">
    <name type="scientific">Pseudoduganella lutea</name>
    <dbReference type="NCBI Taxonomy" id="321985"/>
    <lineage>
        <taxon>Bacteria</taxon>
        <taxon>Pseudomonadati</taxon>
        <taxon>Pseudomonadota</taxon>
        <taxon>Betaproteobacteria</taxon>
        <taxon>Burkholderiales</taxon>
        <taxon>Oxalobacteraceae</taxon>
        <taxon>Telluria group</taxon>
        <taxon>Pseudoduganella</taxon>
    </lineage>
</organism>